<dbReference type="InterPro" id="IPR001119">
    <property type="entry name" value="SLH_dom"/>
</dbReference>
<protein>
    <recommendedName>
        <fullName evidence="2">SLH domain-containing protein</fullName>
    </recommendedName>
</protein>
<dbReference type="Proteomes" id="UP000322139">
    <property type="component" value="Unassembled WGS sequence"/>
</dbReference>
<feature type="domain" description="SLH" evidence="2">
    <location>
        <begin position="337"/>
        <end position="397"/>
    </location>
</feature>
<reference evidence="3 4" key="1">
    <citation type="submission" date="2019-08" db="EMBL/GenBank/DDBJ databases">
        <title>Bacillus genomes from the desert of Cuatro Cienegas, Coahuila.</title>
        <authorList>
            <person name="Olmedo-Alvarez G."/>
        </authorList>
    </citation>
    <scope>NUCLEOTIDE SEQUENCE [LARGE SCALE GENOMIC DNA]</scope>
    <source>
        <strain evidence="3 4">CH446_14T</strain>
    </source>
</reference>
<evidence type="ECO:0000313" key="3">
    <source>
        <dbReference type="EMBL" id="TYS47030.1"/>
    </source>
</evidence>
<dbReference type="SUPFAM" id="SSF53955">
    <property type="entry name" value="Lysozyme-like"/>
    <property type="match status" value="1"/>
</dbReference>
<dbReference type="Pfam" id="PF00395">
    <property type="entry name" value="SLH"/>
    <property type="match status" value="2"/>
</dbReference>
<keyword evidence="1" id="KW-0732">Signal</keyword>
<gene>
    <name evidence="3" type="ORF">FZD51_16350</name>
</gene>
<dbReference type="EMBL" id="VTER01000007">
    <property type="protein sequence ID" value="TYS47030.1"/>
    <property type="molecule type" value="Genomic_DNA"/>
</dbReference>
<accession>A0A5D4R8S3</accession>
<organism evidence="3 4">
    <name type="scientific">Bacillus infantis</name>
    <dbReference type="NCBI Taxonomy" id="324767"/>
    <lineage>
        <taxon>Bacteria</taxon>
        <taxon>Bacillati</taxon>
        <taxon>Bacillota</taxon>
        <taxon>Bacilli</taxon>
        <taxon>Bacillales</taxon>
        <taxon>Bacillaceae</taxon>
        <taxon>Bacillus</taxon>
    </lineage>
</organism>
<feature type="domain" description="SLH" evidence="2">
    <location>
        <begin position="398"/>
        <end position="459"/>
    </location>
</feature>
<dbReference type="InterPro" id="IPR023346">
    <property type="entry name" value="Lysozyme-like_dom_sf"/>
</dbReference>
<evidence type="ECO:0000256" key="1">
    <source>
        <dbReference type="ARBA" id="ARBA00022729"/>
    </source>
</evidence>
<dbReference type="PROSITE" id="PS51272">
    <property type="entry name" value="SLH"/>
    <property type="match status" value="2"/>
</dbReference>
<proteinExistence type="predicted"/>
<evidence type="ECO:0000259" key="2">
    <source>
        <dbReference type="PROSITE" id="PS51272"/>
    </source>
</evidence>
<comment type="caution">
    <text evidence="3">The sequence shown here is derived from an EMBL/GenBank/DDBJ whole genome shotgun (WGS) entry which is preliminary data.</text>
</comment>
<dbReference type="AlphaFoldDB" id="A0A5D4R8S3"/>
<evidence type="ECO:0000313" key="4">
    <source>
        <dbReference type="Proteomes" id="UP000322139"/>
    </source>
</evidence>
<sequence>MTNISTQSLIMLKYWKRRDSMKSQKLVKMAAAGVFMLSLGAGAGAGAGVHAEGVTKASSSVQPLITAANAQVNIAEVQKMLREVAVQKGIPAEILKAIAYVETGMMQFNGNGSPIISNDGGIGIMQLTLTPEEISQYNVDVERLKKDTRYNIEQGADQLLRKWNNSNLPQVNKHEKEKIEDWYFAVMSYNGLSKRNDPNHAGGNAYQEKVFQTIRENSLVELGETPKLDIRYPDASRPELMTFPAGVDYTWPTSTKTTQNYKNKAVAYTYNTARSTSNLRDSITDATPEAVLHYTPVEITGGPYESGSSIYNQYVFYKVKGTGFEGYMASSNLVTSNEITYFKDVYNKEVSRAVTFLQTRDTINGYTDGTYRPEVKLLRYHAAKLIVQALDLKLPAGYKMKADDMKPGSPGYEYMLIAEANGIMGAGGKLKPYDPLTRSEMASILVRSFGDTYNQPPAGYHFAGIAPFHPNRTDISKLAYNKITNSVPYNGNNTVDRGQYALFLERSVKMKEAKN</sequence>
<name>A0A5D4R8S3_9BACI</name>
<dbReference type="Gene3D" id="1.10.530.10">
    <property type="match status" value="1"/>
</dbReference>